<dbReference type="InterPro" id="IPR001173">
    <property type="entry name" value="Glyco_trans_2-like"/>
</dbReference>
<dbReference type="Gene3D" id="3.90.550.10">
    <property type="entry name" value="Spore Coat Polysaccharide Biosynthesis Protein SpsA, Chain A"/>
    <property type="match status" value="2"/>
</dbReference>
<dbReference type="CDD" id="cd00761">
    <property type="entry name" value="Glyco_tranf_GTA_type"/>
    <property type="match status" value="1"/>
</dbReference>
<name>A0A653A1Y8_UNCDX</name>
<proteinExistence type="predicted"/>
<dbReference type="EMBL" id="UPXX01000013">
    <property type="protein sequence ID" value="VBB42056.1"/>
    <property type="molecule type" value="Genomic_DNA"/>
</dbReference>
<dbReference type="SUPFAM" id="SSF53448">
    <property type="entry name" value="Nucleotide-diphospho-sugar transferases"/>
    <property type="match status" value="2"/>
</dbReference>
<sequence>MPIYKPDLGLLKKAVSSVQRQCYPNWELCLVDDGSNDEHLIRMFHKLEGDARIKVLLSKMNEGISAAINKAATLANGSYFGVLDQDDELHSSALLEYAQVITRNPEVDIIYCDEDKIDERGRFCSPWYKSDWNPDMALSFNYVMHFVLYRSSLFRALEGTRTRFDGSQDYDLLLRAVERTGYIHHIPKILYHWRISAGSIAGGPEAKPHVFVKGLAALNDALHRREIQGSAEHAPDAWKGVYRVRRKIKRPHTTSILVLLTGNPARPLPLFRSIAALIPSAEREIICMDPSTPEADKTSMVHNILFTYVVSSEKAPNNVSAYYNAMARKARGDFLLFLDDTMEFLSSETHFALLEQGQRPEVGAVGGKVFYPNGFLEQTGIILGPFGLFAYANRATPDDVGYVGIKRMITNYSAVMGLGMMTRRSLFFELGGFDEQYDSYCWDVDYCLRLRERRFLITSTPYATFRHHIAARPAHFAISSQDTSLFKKRWQHVIDNDPYFNKNLSRLHEDFWPG</sequence>
<dbReference type="PANTHER" id="PTHR43685">
    <property type="entry name" value="GLYCOSYLTRANSFERASE"/>
    <property type="match status" value="1"/>
</dbReference>
<dbReference type="PANTHER" id="PTHR43685:SF2">
    <property type="entry name" value="GLYCOSYLTRANSFERASE 2-LIKE DOMAIN-CONTAINING PROTEIN"/>
    <property type="match status" value="1"/>
</dbReference>
<evidence type="ECO:0000259" key="1">
    <source>
        <dbReference type="Pfam" id="PF00535"/>
    </source>
</evidence>
<organism evidence="2">
    <name type="scientific">Uncultured Desulfatiglans sp</name>
    <dbReference type="NCBI Taxonomy" id="1748965"/>
    <lineage>
        <taxon>Bacteria</taxon>
        <taxon>Pseudomonadati</taxon>
        <taxon>Thermodesulfobacteriota</taxon>
        <taxon>Desulfobacteria</taxon>
        <taxon>Desulfatiglandales</taxon>
        <taxon>Desulfatiglandaceae</taxon>
        <taxon>Desulfatiglans</taxon>
        <taxon>environmental samples</taxon>
    </lineage>
</organism>
<accession>A0A653A1Y8</accession>
<evidence type="ECO:0000313" key="2">
    <source>
        <dbReference type="EMBL" id="VBB42056.1"/>
    </source>
</evidence>
<protein>
    <recommendedName>
        <fullName evidence="1">Glycosyltransferase 2-like domain-containing protein</fullName>
    </recommendedName>
</protein>
<dbReference type="InterPro" id="IPR029044">
    <property type="entry name" value="Nucleotide-diphossugar_trans"/>
</dbReference>
<dbReference type="AlphaFoldDB" id="A0A653A1Y8"/>
<dbReference type="Pfam" id="PF00535">
    <property type="entry name" value="Glycos_transf_2"/>
    <property type="match status" value="1"/>
</dbReference>
<dbReference type="InterPro" id="IPR050834">
    <property type="entry name" value="Glycosyltransf_2"/>
</dbReference>
<feature type="domain" description="Glycosyltransferase 2-like" evidence="1">
    <location>
        <begin position="8"/>
        <end position="155"/>
    </location>
</feature>
<reference evidence="2" key="1">
    <citation type="submission" date="2018-07" db="EMBL/GenBank/DDBJ databases">
        <authorList>
            <consortium name="Genoscope - CEA"/>
            <person name="William W."/>
        </authorList>
    </citation>
    <scope>NUCLEOTIDE SEQUENCE</scope>
    <source>
        <strain evidence="2">IK1</strain>
    </source>
</reference>
<dbReference type="CDD" id="cd04184">
    <property type="entry name" value="GT2_RfbC_Mx_like"/>
    <property type="match status" value="1"/>
</dbReference>
<gene>
    <name evidence="2" type="ORF">TRIP_B200196</name>
</gene>